<dbReference type="EMBL" id="UGUS01000002">
    <property type="protein sequence ID" value="SUD31083.1"/>
    <property type="molecule type" value="Genomic_DNA"/>
</dbReference>
<proteinExistence type="predicted"/>
<accession>A0A379IFL7</accession>
<protein>
    <submittedName>
        <fullName evidence="1">Uncharacterized protein</fullName>
    </submittedName>
</protein>
<evidence type="ECO:0000313" key="1">
    <source>
        <dbReference type="EMBL" id="SUD31083.1"/>
    </source>
</evidence>
<dbReference type="AlphaFoldDB" id="A0A379IFL7"/>
<name>A0A379IFL7_PSEFL</name>
<reference evidence="1 2" key="1">
    <citation type="submission" date="2018-06" db="EMBL/GenBank/DDBJ databases">
        <authorList>
            <consortium name="Pathogen Informatics"/>
            <person name="Doyle S."/>
        </authorList>
    </citation>
    <scope>NUCLEOTIDE SEQUENCE [LARGE SCALE GENOMIC DNA]</scope>
    <source>
        <strain evidence="1 2">NCTC10392</strain>
    </source>
</reference>
<sequence length="168" mass="19087">MPILRKEVKQELQALKDAATTAYKDRQHGYDAYADTDPKTGRAIGKTVIGAYIAELAVTPSEIIPKYLEKIAEGCTLHEFGTMQHVGASHYVYFYKPEMQQRTEIKALLLEVEAKYKKEIEEHNNAVVARQVALEEANINRQVEKELAAERQAQRDAIETRIRAELSK</sequence>
<dbReference type="Proteomes" id="UP000255125">
    <property type="component" value="Unassembled WGS sequence"/>
</dbReference>
<dbReference type="OrthoDB" id="7021902at2"/>
<gene>
    <name evidence="1" type="ORF">NCTC10392_03009</name>
</gene>
<organism evidence="1 2">
    <name type="scientific">Pseudomonas fluorescens</name>
    <dbReference type="NCBI Taxonomy" id="294"/>
    <lineage>
        <taxon>Bacteria</taxon>
        <taxon>Pseudomonadati</taxon>
        <taxon>Pseudomonadota</taxon>
        <taxon>Gammaproteobacteria</taxon>
        <taxon>Pseudomonadales</taxon>
        <taxon>Pseudomonadaceae</taxon>
        <taxon>Pseudomonas</taxon>
    </lineage>
</organism>
<evidence type="ECO:0000313" key="2">
    <source>
        <dbReference type="Proteomes" id="UP000255125"/>
    </source>
</evidence>
<dbReference type="RefSeq" id="WP_038441384.1">
    <property type="nucleotide sequence ID" value="NZ_CP008896.1"/>
</dbReference>
<dbReference type="KEGG" id="pfn:HZ99_03735"/>